<accession>F9ZVI6</accession>
<dbReference type="RefSeq" id="WP_013820188.1">
    <property type="nucleotide sequence ID" value="NC_015572.1"/>
</dbReference>
<evidence type="ECO:0000313" key="3">
    <source>
        <dbReference type="Proteomes" id="UP000008888"/>
    </source>
</evidence>
<dbReference type="OrthoDB" id="612737at2"/>
<keyword evidence="3" id="KW-1185">Reference proteome</keyword>
<dbReference type="EMBL" id="CP002738">
    <property type="protein sequence ID" value="AEG01968.1"/>
    <property type="molecule type" value="Genomic_DNA"/>
</dbReference>
<dbReference type="eggNOG" id="COG4403">
    <property type="taxonomic scope" value="Bacteria"/>
</dbReference>
<dbReference type="Proteomes" id="UP000008888">
    <property type="component" value="Chromosome"/>
</dbReference>
<dbReference type="STRING" id="857087.Metme_3605"/>
<evidence type="ECO:0000259" key="1">
    <source>
        <dbReference type="Pfam" id="PF13575"/>
    </source>
</evidence>
<dbReference type="Pfam" id="PF13575">
    <property type="entry name" value="DUF4135"/>
    <property type="match status" value="1"/>
</dbReference>
<organism evidence="2 3">
    <name type="scientific">Methylomonas methanica (strain DSM 25384 / MC09)</name>
    <dbReference type="NCBI Taxonomy" id="857087"/>
    <lineage>
        <taxon>Bacteria</taxon>
        <taxon>Pseudomonadati</taxon>
        <taxon>Pseudomonadota</taxon>
        <taxon>Gammaproteobacteria</taxon>
        <taxon>Methylococcales</taxon>
        <taxon>Methylococcaceae</taxon>
        <taxon>Methylomonas</taxon>
    </lineage>
</organism>
<reference evidence="2 3" key="1">
    <citation type="journal article" date="2011" name="J. Bacteriol.">
        <title>Complete Genome Sequence of the Aerobic Marine Methanotroph Methylomonas methanica MC09.</title>
        <authorList>
            <person name="Boden R."/>
            <person name="Cunliffe M."/>
            <person name="Scanlan J."/>
            <person name="Moussard H."/>
            <person name="Kits K.D."/>
            <person name="Klotz M.G."/>
            <person name="Jetten M.S."/>
            <person name="Vuilleumier S."/>
            <person name="Han J."/>
            <person name="Peters L."/>
            <person name="Mikhailova N."/>
            <person name="Teshima H."/>
            <person name="Tapia R."/>
            <person name="Kyrpides N."/>
            <person name="Ivanova N."/>
            <person name="Pagani I."/>
            <person name="Cheng J.F."/>
            <person name="Goodwin L."/>
            <person name="Han C."/>
            <person name="Hauser L."/>
            <person name="Land M.L."/>
            <person name="Lapidus A."/>
            <person name="Lucas S."/>
            <person name="Pitluck S."/>
            <person name="Woyke T."/>
            <person name="Stein L."/>
            <person name="Murrell J.C."/>
        </authorList>
    </citation>
    <scope>NUCLEOTIDE SEQUENCE [LARGE SCALE GENOMIC DNA]</scope>
    <source>
        <strain evidence="2 3">MC09</strain>
    </source>
</reference>
<sequence length="679" mass="77371">MSTSISLELIAPAFAGVFACQEAKLLALLRSRHYPFQIKPRVWRRLSDGLADWQAFPIRETLRLDFALMGDIPYYALNTAELRQFMRSLETRSAVTAFRAGLPARPRTRDNAEAVRFYIKQVLNCPKGMLWLATRQPKGMTLVDRTLHLYATAMDLCFERVSNDRGYLARCFLDGNPIETLDDVVITDSDPHKGGKRVLFLDFGYRSAGKASKRRVVYKPSDVEIDYRIAGKNTLEIRQLCREESVGGRFPEPHESFFEMLDRLAFFEQNHNLANAWSEDAETRQRLEALLALPTYKILPRNPGSRLRPDPQSARLPIDQSYGYLEYLAFQPQLPELGNDWGPMALSKILDYLSQPARWRLDPLAGCDTPDCVVDNETLAKPAFRVWGRLMSIASVLLQTDLHHQNQRLHQLKPFIIDLENCLIKPCRVPGGYDGTLIPVFLRRYDAMGGKATNNQLYLCQAGQPAKWLSIDDASSALQVKEGIRDALLTMQKYRPELANWIQASGFADLVVRHVTEPTGDLMAAADGFNARLLAEEAIDQPAEELLERVLARRYQTAKQRWLDSGPDSYVRQDNPKYALEYPSYNGTDFEDRCVPVYYRQAGSRDLMTWRGEVVRYQPRPDDSPEMAFAHYHKNTGLDLLNTSLRDKLPDDAKKLNQQLGDFIQSVYPQAPNMPGVKR</sequence>
<feature type="domain" description="Lantibiotic biosynthesis protein dehydration" evidence="1">
    <location>
        <begin position="142"/>
        <end position="227"/>
    </location>
</feature>
<reference evidence="3" key="3">
    <citation type="submission" date="2011-05" db="EMBL/GenBank/DDBJ databases">
        <title>Complete sequence of Methylomonas methanica MC09.</title>
        <authorList>
            <consortium name="US DOE Joint Genome Institute"/>
            <person name="Lucas S."/>
            <person name="Han J."/>
            <person name="Lapidus A."/>
            <person name="Cheng J.-F."/>
            <person name="Goodwin L."/>
            <person name="Pitluck S."/>
            <person name="Peters L."/>
            <person name="Mikhailova N."/>
            <person name="Teshima H."/>
            <person name="Han C."/>
            <person name="Tapia R."/>
            <person name="Land M."/>
            <person name="Hauser L."/>
            <person name="Kyrpides N."/>
            <person name="Ivanova N."/>
            <person name="Pagani I."/>
            <person name="Stein L."/>
            <person name="Woyke T."/>
        </authorList>
    </citation>
    <scope>NUCLEOTIDE SEQUENCE [LARGE SCALE GENOMIC DNA]</scope>
    <source>
        <strain evidence="3">MC09</strain>
    </source>
</reference>
<gene>
    <name evidence="2" type="ordered locus">Metme_3605</name>
</gene>
<protein>
    <recommendedName>
        <fullName evidence="1">Lantibiotic biosynthesis protein dehydration domain-containing protein</fullName>
    </recommendedName>
</protein>
<name>F9ZVI6_METMM</name>
<dbReference type="AlphaFoldDB" id="F9ZVI6"/>
<dbReference type="HOGENOM" id="CLU_404812_0_0_6"/>
<dbReference type="KEGG" id="mmt:Metme_3605"/>
<proteinExistence type="predicted"/>
<evidence type="ECO:0000313" key="2">
    <source>
        <dbReference type="EMBL" id="AEG01968.1"/>
    </source>
</evidence>
<dbReference type="InterPro" id="IPR025410">
    <property type="entry name" value="Lant_dehyd"/>
</dbReference>
<reference key="2">
    <citation type="submission" date="2011-05" db="EMBL/GenBank/DDBJ databases">
        <title>Complete genome sequence of the aerobic marine methanotroph Methylomonas methanica MC09.</title>
        <authorList>
            <person name="Boden R."/>
            <person name="Cunliffe M."/>
            <person name="Scanlan J."/>
            <person name="Moussard H."/>
            <person name="Kits K.D."/>
            <person name="Klotz M."/>
            <person name="Jetten M."/>
            <person name="Vuilleumier S."/>
            <person name="Han J."/>
            <person name="Peters L."/>
            <person name="Mikhailova N."/>
            <person name="Teshima H."/>
            <person name="Tapia R."/>
            <person name="Kyrpides N."/>
            <person name="Ivanova N."/>
            <person name="Pagani I."/>
            <person name="Cheng J.-F."/>
            <person name="Goodwin L."/>
            <person name="Han C."/>
            <person name="Hauser L."/>
            <person name="Land M."/>
            <person name="Lapidus A."/>
            <person name="Lucas S."/>
            <person name="Pitluck S."/>
            <person name="Woyke T."/>
            <person name="Stein L.Y."/>
            <person name="Murrell C."/>
        </authorList>
    </citation>
    <scope>NUCLEOTIDE SEQUENCE</scope>
    <source>
        <strain>MC09</strain>
    </source>
</reference>